<dbReference type="InterPro" id="IPR049577">
    <property type="entry name" value="GMPP_N"/>
</dbReference>
<dbReference type="Proteomes" id="UP000199050">
    <property type="component" value="Unassembled WGS sequence"/>
</dbReference>
<evidence type="ECO:0000259" key="10">
    <source>
        <dbReference type="Pfam" id="PF01050"/>
    </source>
</evidence>
<organism evidence="12 13">
    <name type="scientific">Paenibacillus typhae</name>
    <dbReference type="NCBI Taxonomy" id="1174501"/>
    <lineage>
        <taxon>Bacteria</taxon>
        <taxon>Bacillati</taxon>
        <taxon>Bacillota</taxon>
        <taxon>Bacilli</taxon>
        <taxon>Bacillales</taxon>
        <taxon>Paenibacillaceae</taxon>
        <taxon>Paenibacillus</taxon>
    </lineage>
</organism>
<gene>
    <name evidence="12" type="ORF">SAMN05216192_108165</name>
</gene>
<dbReference type="AlphaFoldDB" id="A0A1G8NM67"/>
<protein>
    <recommendedName>
        <fullName evidence="2">mannose-1-phosphate guanylyltransferase</fullName>
        <ecNumber evidence="2">2.7.7.13</ecNumber>
    </recommendedName>
</protein>
<dbReference type="Gene3D" id="3.90.550.10">
    <property type="entry name" value="Spore Coat Polysaccharide Biosynthesis Protein SpsA, Chain A"/>
    <property type="match status" value="1"/>
</dbReference>
<dbReference type="GO" id="GO:0000271">
    <property type="term" value="P:polysaccharide biosynthetic process"/>
    <property type="evidence" value="ECO:0007669"/>
    <property type="project" value="InterPro"/>
</dbReference>
<dbReference type="InterPro" id="IPR054566">
    <property type="entry name" value="ManC/GMP-like_b-helix"/>
</dbReference>
<evidence type="ECO:0000259" key="11">
    <source>
        <dbReference type="Pfam" id="PF22640"/>
    </source>
</evidence>
<evidence type="ECO:0000256" key="5">
    <source>
        <dbReference type="ARBA" id="ARBA00022741"/>
    </source>
</evidence>
<evidence type="ECO:0000313" key="13">
    <source>
        <dbReference type="Proteomes" id="UP000199050"/>
    </source>
</evidence>
<evidence type="ECO:0000256" key="4">
    <source>
        <dbReference type="ARBA" id="ARBA00022695"/>
    </source>
</evidence>
<dbReference type="InterPro" id="IPR006375">
    <property type="entry name" value="Man1P_GuaTrfase/Man6P_Isoase"/>
</dbReference>
<comment type="similarity">
    <text evidence="1 8">Belongs to the mannose-6-phosphate isomerase type 2 family.</text>
</comment>
<dbReference type="InterPro" id="IPR011051">
    <property type="entry name" value="RmlC_Cupin_sf"/>
</dbReference>
<dbReference type="Pfam" id="PF22640">
    <property type="entry name" value="ManC_GMP_beta-helix"/>
    <property type="match status" value="1"/>
</dbReference>
<comment type="catalytic activity">
    <reaction evidence="7">
        <text>alpha-D-mannose 1-phosphate + GTP + H(+) = GDP-alpha-D-mannose + diphosphate</text>
        <dbReference type="Rhea" id="RHEA:15229"/>
        <dbReference type="ChEBI" id="CHEBI:15378"/>
        <dbReference type="ChEBI" id="CHEBI:33019"/>
        <dbReference type="ChEBI" id="CHEBI:37565"/>
        <dbReference type="ChEBI" id="CHEBI:57527"/>
        <dbReference type="ChEBI" id="CHEBI:58409"/>
        <dbReference type="EC" id="2.7.7.13"/>
    </reaction>
</comment>
<dbReference type="Pfam" id="PF00483">
    <property type="entry name" value="NTP_transferase"/>
    <property type="match status" value="1"/>
</dbReference>
<dbReference type="Gene3D" id="2.60.120.10">
    <property type="entry name" value="Jelly Rolls"/>
    <property type="match status" value="1"/>
</dbReference>
<evidence type="ECO:0000256" key="8">
    <source>
        <dbReference type="RuleBase" id="RU004190"/>
    </source>
</evidence>
<dbReference type="InterPro" id="IPR051161">
    <property type="entry name" value="Mannose-6P_isomerase_type2"/>
</dbReference>
<dbReference type="SUPFAM" id="SSF53448">
    <property type="entry name" value="Nucleotide-diphospho-sugar transferases"/>
    <property type="match status" value="1"/>
</dbReference>
<reference evidence="13" key="1">
    <citation type="submission" date="2016-10" db="EMBL/GenBank/DDBJ databases">
        <authorList>
            <person name="Varghese N."/>
            <person name="Submissions S."/>
        </authorList>
    </citation>
    <scope>NUCLEOTIDE SEQUENCE [LARGE SCALE GENOMIC DNA]</scope>
    <source>
        <strain evidence="13">CGMCC 1.11012</strain>
    </source>
</reference>
<dbReference type="GO" id="GO:0004475">
    <property type="term" value="F:mannose-1-phosphate guanylyltransferase (GTP) activity"/>
    <property type="evidence" value="ECO:0007669"/>
    <property type="project" value="UniProtKB-EC"/>
</dbReference>
<dbReference type="InterPro" id="IPR005835">
    <property type="entry name" value="NTP_transferase_dom"/>
</dbReference>
<evidence type="ECO:0000313" key="12">
    <source>
        <dbReference type="EMBL" id="SDI80600.1"/>
    </source>
</evidence>
<evidence type="ECO:0000256" key="6">
    <source>
        <dbReference type="ARBA" id="ARBA00023134"/>
    </source>
</evidence>
<dbReference type="SUPFAM" id="SSF51182">
    <property type="entry name" value="RmlC-like cupins"/>
    <property type="match status" value="1"/>
</dbReference>
<feature type="domain" description="Mannose-6-phosphate isomerase type II C-terminal" evidence="10">
    <location>
        <begin position="338"/>
        <end position="449"/>
    </location>
</feature>
<dbReference type="EC" id="2.7.7.13" evidence="2"/>
<dbReference type="NCBIfam" id="TIGR01479">
    <property type="entry name" value="GMP_PMI"/>
    <property type="match status" value="1"/>
</dbReference>
<evidence type="ECO:0000256" key="1">
    <source>
        <dbReference type="ARBA" id="ARBA00006115"/>
    </source>
</evidence>
<dbReference type="PANTHER" id="PTHR46390:SF1">
    <property type="entry name" value="MANNOSE-1-PHOSPHATE GUANYLYLTRANSFERASE"/>
    <property type="match status" value="1"/>
</dbReference>
<feature type="domain" description="MannoseP isomerase/GMP-like beta-helix" evidence="11">
    <location>
        <begin position="280"/>
        <end position="334"/>
    </location>
</feature>
<dbReference type="EMBL" id="FNDX01000008">
    <property type="protein sequence ID" value="SDI80600.1"/>
    <property type="molecule type" value="Genomic_DNA"/>
</dbReference>
<name>A0A1G8NM67_9BACL</name>
<dbReference type="OrthoDB" id="9806359at2"/>
<dbReference type="STRING" id="1174501.SAMN05216192_108165"/>
<evidence type="ECO:0000259" key="9">
    <source>
        <dbReference type="Pfam" id="PF00483"/>
    </source>
</evidence>
<dbReference type="InterPro" id="IPR029044">
    <property type="entry name" value="Nucleotide-diphossugar_trans"/>
</dbReference>
<sequence>MINIVLCGGNGTRLWPLSRTLYPKQFNKLISNQSLFQMTVSRNRLICDQTLVVSNEAQYFLALDHLEEIGVTANTFILEPTGRNTAPAIALACLAVHKDELVLVTPSDHTIQNIVEYTKSIELAKELAELNYLVTFGIVPKYPETGYGYIEANGANVISFKEKPTLLLAEQYVNSPNYFWNSGMFLFKAGTFLEELERCAPEIYESSVKAFNNAKVKNEVIRINHENMMGIPSDSIDYAVMEKSKAVKMISSTFEWSDLGSFEALYNELPKDVDQCSIVDNHIGIDSHRNLIIGEDRLIATIDVDDLVIVDTVDALLISKHGSSQKVKAVVEQLKTQNSELVDHHVMAYRPWGNHTVLDQSLNYKIKKVIIKPGKKIQMQKHYHRNEHWVVIKGTALVTVNGISSLLRTNESTYIRVGDEHYVENPGLIDLYLIEVQVGEYINENDVVR</sequence>
<dbReference type="InterPro" id="IPR014710">
    <property type="entry name" value="RmlC-like_jellyroll"/>
</dbReference>
<keyword evidence="5" id="KW-0547">Nucleotide-binding</keyword>
<feature type="domain" description="Nucleotidyl transferase" evidence="9">
    <location>
        <begin position="3"/>
        <end position="271"/>
    </location>
</feature>
<evidence type="ECO:0000256" key="3">
    <source>
        <dbReference type="ARBA" id="ARBA00022679"/>
    </source>
</evidence>
<dbReference type="FunFam" id="3.90.550.10:FF:000046">
    <property type="entry name" value="Mannose-1-phosphate guanylyltransferase (GDP)"/>
    <property type="match status" value="1"/>
</dbReference>
<keyword evidence="13" id="KW-1185">Reference proteome</keyword>
<keyword evidence="4 12" id="KW-0548">Nucleotidyltransferase</keyword>
<dbReference type="Pfam" id="PF01050">
    <property type="entry name" value="MannoseP_isomer"/>
    <property type="match status" value="1"/>
</dbReference>
<dbReference type="CDD" id="cd02213">
    <property type="entry name" value="cupin_PMI_typeII_C"/>
    <property type="match status" value="1"/>
</dbReference>
<dbReference type="PANTHER" id="PTHR46390">
    <property type="entry name" value="MANNOSE-1-PHOSPHATE GUANYLYLTRANSFERASE"/>
    <property type="match status" value="1"/>
</dbReference>
<evidence type="ECO:0000256" key="2">
    <source>
        <dbReference type="ARBA" id="ARBA00012387"/>
    </source>
</evidence>
<dbReference type="RefSeq" id="WP_090713974.1">
    <property type="nucleotide sequence ID" value="NZ_CBCSKY010000006.1"/>
</dbReference>
<keyword evidence="6" id="KW-0342">GTP-binding</keyword>
<dbReference type="InterPro" id="IPR001538">
    <property type="entry name" value="Man6P_isomerase-2_C"/>
</dbReference>
<dbReference type="GO" id="GO:0005525">
    <property type="term" value="F:GTP binding"/>
    <property type="evidence" value="ECO:0007669"/>
    <property type="project" value="UniProtKB-KW"/>
</dbReference>
<proteinExistence type="inferred from homology"/>
<dbReference type="GO" id="GO:0009298">
    <property type="term" value="P:GDP-mannose biosynthetic process"/>
    <property type="evidence" value="ECO:0007669"/>
    <property type="project" value="TreeGrafter"/>
</dbReference>
<dbReference type="CDD" id="cd02509">
    <property type="entry name" value="GDP-M1P_Guanylyltransferase"/>
    <property type="match status" value="1"/>
</dbReference>
<keyword evidence="3 12" id="KW-0808">Transferase</keyword>
<evidence type="ECO:0000256" key="7">
    <source>
        <dbReference type="ARBA" id="ARBA00047343"/>
    </source>
</evidence>
<accession>A0A1G8NM67</accession>